<evidence type="ECO:0000256" key="1">
    <source>
        <dbReference type="SAM" id="MobiDB-lite"/>
    </source>
</evidence>
<evidence type="ECO:0000313" key="2">
    <source>
        <dbReference type="EMBL" id="QCE14746.1"/>
    </source>
</evidence>
<reference evidence="2 3" key="1">
    <citation type="submission" date="2019-04" db="EMBL/GenBank/DDBJ databases">
        <title>An improved genome assembly and genetic linkage map for asparagus bean, Vigna unguiculata ssp. sesquipedialis.</title>
        <authorList>
            <person name="Xia Q."/>
            <person name="Zhang R."/>
            <person name="Dong Y."/>
        </authorList>
    </citation>
    <scope>NUCLEOTIDE SEQUENCE [LARGE SCALE GENOMIC DNA]</scope>
    <source>
        <tissue evidence="2">Leaf</tissue>
    </source>
</reference>
<dbReference type="EMBL" id="CP039355">
    <property type="protein sequence ID" value="QCE14746.1"/>
    <property type="molecule type" value="Genomic_DNA"/>
</dbReference>
<feature type="region of interest" description="Disordered" evidence="1">
    <location>
        <begin position="93"/>
        <end position="124"/>
    </location>
</feature>
<proteinExistence type="predicted"/>
<organism evidence="2 3">
    <name type="scientific">Vigna unguiculata</name>
    <name type="common">Cowpea</name>
    <dbReference type="NCBI Taxonomy" id="3917"/>
    <lineage>
        <taxon>Eukaryota</taxon>
        <taxon>Viridiplantae</taxon>
        <taxon>Streptophyta</taxon>
        <taxon>Embryophyta</taxon>
        <taxon>Tracheophyta</taxon>
        <taxon>Spermatophyta</taxon>
        <taxon>Magnoliopsida</taxon>
        <taxon>eudicotyledons</taxon>
        <taxon>Gunneridae</taxon>
        <taxon>Pentapetalae</taxon>
        <taxon>rosids</taxon>
        <taxon>fabids</taxon>
        <taxon>Fabales</taxon>
        <taxon>Fabaceae</taxon>
        <taxon>Papilionoideae</taxon>
        <taxon>50 kb inversion clade</taxon>
        <taxon>NPAAA clade</taxon>
        <taxon>indigoferoid/millettioid clade</taxon>
        <taxon>Phaseoleae</taxon>
        <taxon>Vigna</taxon>
    </lineage>
</organism>
<feature type="compositionally biased region" description="Basic and acidic residues" evidence="1">
    <location>
        <begin position="114"/>
        <end position="124"/>
    </location>
</feature>
<keyword evidence="3" id="KW-1185">Reference proteome</keyword>
<accession>A0A4D6NM74</accession>
<sequence length="124" mass="13854">MAAAAAISITTATAPCRLRLLPTTTHHRQAGNHQRASFSLQHNHGSSTSHYTLILVHLHRSSAHHHHEPAFARTFSAVPPSFSIFTQQPWLHQLRSHRDASPTCSAHPPPLHLQPREQHRSSDE</sequence>
<dbReference type="Proteomes" id="UP000501690">
    <property type="component" value="Linkage Group LG11"/>
</dbReference>
<gene>
    <name evidence="2" type="ORF">DEO72_LG11g1751</name>
</gene>
<evidence type="ECO:0000313" key="3">
    <source>
        <dbReference type="Proteomes" id="UP000501690"/>
    </source>
</evidence>
<dbReference type="AlphaFoldDB" id="A0A4D6NM74"/>
<protein>
    <submittedName>
        <fullName evidence="2">Uncharacterized protein</fullName>
    </submittedName>
</protein>
<name>A0A4D6NM74_VIGUN</name>